<dbReference type="EMBL" id="CP158253">
    <property type="protein sequence ID" value="XDJ44035.1"/>
    <property type="molecule type" value="Genomic_DNA"/>
</dbReference>
<feature type="domain" description="N-acetyltransferase" evidence="1">
    <location>
        <begin position="6"/>
        <end position="164"/>
    </location>
</feature>
<dbReference type="EMBL" id="CP158263">
    <property type="protein sequence ID" value="XDJ71980.1"/>
    <property type="molecule type" value="Genomic_DNA"/>
</dbReference>
<dbReference type="EMBL" id="CP158259">
    <property type="protein sequence ID" value="XDJ59834.1"/>
    <property type="molecule type" value="Genomic_DNA"/>
</dbReference>
<dbReference type="AlphaFoldDB" id="A0AB39F091"/>
<sequence length="174" mass="20013">MPMADRRIRAMIESDLEQVLSWRNHPDIRENMFTRQEISQSEHQAWFTGLQRDPLRCALLYEEDGLPLGVITLRRLQGMSVAEWGFYRDPGAPKGTGFPMGVLALDHAFKFLGLHKVYGEVIGSNVASIGFHRRLGFLQEGLLRDHFETNGCYEDVLCFGILAEEWKSMREQKL</sequence>
<dbReference type="InterPro" id="IPR016181">
    <property type="entry name" value="Acyl_CoA_acyltransferase"/>
</dbReference>
<dbReference type="EMBL" id="CP158273">
    <property type="protein sequence ID" value="XDJ95896.1"/>
    <property type="molecule type" value="Genomic_DNA"/>
</dbReference>
<dbReference type="EMBL" id="CP158269">
    <property type="protein sequence ID" value="XDJ87580.1"/>
    <property type="molecule type" value="Genomic_DNA"/>
</dbReference>
<dbReference type="GO" id="GO:0016747">
    <property type="term" value="F:acyltransferase activity, transferring groups other than amino-acyl groups"/>
    <property type="evidence" value="ECO:0007669"/>
    <property type="project" value="InterPro"/>
</dbReference>
<organism evidence="4">
    <name type="scientific">Castellaniella ginsengisoli</name>
    <dbReference type="NCBI Taxonomy" id="546114"/>
    <lineage>
        <taxon>Bacteria</taxon>
        <taxon>Pseudomonadati</taxon>
        <taxon>Pseudomonadota</taxon>
        <taxon>Betaproteobacteria</taxon>
        <taxon>Burkholderiales</taxon>
        <taxon>Alcaligenaceae</taxon>
        <taxon>Castellaniella</taxon>
    </lineage>
</organism>
<dbReference type="Pfam" id="PF13302">
    <property type="entry name" value="Acetyltransf_3"/>
    <property type="match status" value="1"/>
</dbReference>
<dbReference type="InterPro" id="IPR000182">
    <property type="entry name" value="GNAT_dom"/>
</dbReference>
<dbReference type="RefSeq" id="WP_368647909.1">
    <property type="nucleotide sequence ID" value="NZ_CP158253.1"/>
</dbReference>
<keyword evidence="4" id="KW-0012">Acyltransferase</keyword>
<dbReference type="InterPro" id="IPR020036">
    <property type="entry name" value="PseH"/>
</dbReference>
<protein>
    <submittedName>
        <fullName evidence="4">UDP-4-amino-4, 6-dideoxy-N-acetyl-beta-L-altrosamine N-acetyltransferase</fullName>
        <ecNumber evidence="4">2.3.1.202</ecNumber>
    </submittedName>
</protein>
<gene>
    <name evidence="4" type="primary">pseH</name>
    <name evidence="3" type="ORF">ABRY92_07330</name>
    <name evidence="5" type="ORF">ABRY98_11645</name>
    <name evidence="2" type="ORF">ABRZ02_10250</name>
    <name evidence="6" type="ORF">ABRZ05_12535</name>
    <name evidence="4" type="ORF">ABRZ06_00240</name>
</gene>
<reference evidence="4" key="1">
    <citation type="submission" date="2024-05" db="EMBL/GenBank/DDBJ databases">
        <authorList>
            <person name="Luo Y.-C."/>
            <person name="Nicholds J."/>
            <person name="Mortimer T."/>
            <person name="Maboni G."/>
        </authorList>
    </citation>
    <scope>NUCLEOTIDE SEQUENCE</scope>
    <source>
        <strain evidence="6">124370</strain>
        <strain evidence="5">130416</strain>
        <strain evidence="4">143936</strain>
        <strain evidence="3">145852</strain>
        <strain evidence="2">153271</strain>
    </source>
</reference>
<dbReference type="PANTHER" id="PTHR43415:SF3">
    <property type="entry name" value="GNAT-FAMILY ACETYLTRANSFERASE"/>
    <property type="match status" value="1"/>
</dbReference>
<dbReference type="EC" id="2.3.1.202" evidence="4"/>
<dbReference type="PANTHER" id="PTHR43415">
    <property type="entry name" value="SPERMIDINE N(1)-ACETYLTRANSFERASE"/>
    <property type="match status" value="1"/>
</dbReference>
<name>A0AB39F091_9BURK</name>
<dbReference type="NCBIfam" id="TIGR03585">
    <property type="entry name" value="PseH"/>
    <property type="match status" value="1"/>
</dbReference>
<evidence type="ECO:0000313" key="3">
    <source>
        <dbReference type="EMBL" id="XDJ59834.1"/>
    </source>
</evidence>
<keyword evidence="4" id="KW-0808">Transferase</keyword>
<dbReference type="PROSITE" id="PS51186">
    <property type="entry name" value="GNAT"/>
    <property type="match status" value="1"/>
</dbReference>
<evidence type="ECO:0000313" key="5">
    <source>
        <dbReference type="EMBL" id="XDJ87580.1"/>
    </source>
</evidence>
<evidence type="ECO:0000259" key="1">
    <source>
        <dbReference type="PROSITE" id="PS51186"/>
    </source>
</evidence>
<evidence type="ECO:0000313" key="6">
    <source>
        <dbReference type="EMBL" id="XDJ95896.1"/>
    </source>
</evidence>
<dbReference type="Gene3D" id="3.40.630.30">
    <property type="match status" value="1"/>
</dbReference>
<dbReference type="SUPFAM" id="SSF55729">
    <property type="entry name" value="Acyl-CoA N-acyltransferases (Nat)"/>
    <property type="match status" value="1"/>
</dbReference>
<accession>A0AB39F091</accession>
<evidence type="ECO:0000313" key="2">
    <source>
        <dbReference type="EMBL" id="XDJ44035.1"/>
    </source>
</evidence>
<proteinExistence type="predicted"/>
<evidence type="ECO:0000313" key="4">
    <source>
        <dbReference type="EMBL" id="XDJ71980.1"/>
    </source>
</evidence>